<evidence type="ECO:0000256" key="2">
    <source>
        <dbReference type="PROSITE-ProRule" id="PRU00335"/>
    </source>
</evidence>
<evidence type="ECO:0000259" key="3">
    <source>
        <dbReference type="PROSITE" id="PS50977"/>
    </source>
</evidence>
<evidence type="ECO:0000313" key="5">
    <source>
        <dbReference type="Proteomes" id="UP001056707"/>
    </source>
</evidence>
<gene>
    <name evidence="4" type="ORF">M3M35_02645</name>
</gene>
<dbReference type="PANTHER" id="PTHR43479">
    <property type="entry name" value="ACREF/ENVCD OPERON REPRESSOR-RELATED"/>
    <property type="match status" value="1"/>
</dbReference>
<dbReference type="InterPro" id="IPR001647">
    <property type="entry name" value="HTH_TetR"/>
</dbReference>
<dbReference type="Gene3D" id="1.10.357.10">
    <property type="entry name" value="Tetracycline Repressor, domain 2"/>
    <property type="match status" value="1"/>
</dbReference>
<accession>A0ABY5BQV2</accession>
<dbReference type="Proteomes" id="UP001056707">
    <property type="component" value="Chromosome"/>
</dbReference>
<dbReference type="InterPro" id="IPR050624">
    <property type="entry name" value="HTH-type_Tx_Regulator"/>
</dbReference>
<dbReference type="PANTHER" id="PTHR43479:SF11">
    <property type="entry name" value="ACREF_ENVCD OPERON REPRESSOR-RELATED"/>
    <property type="match status" value="1"/>
</dbReference>
<evidence type="ECO:0000313" key="4">
    <source>
        <dbReference type="EMBL" id="USS85561.1"/>
    </source>
</evidence>
<protein>
    <submittedName>
        <fullName evidence="4">TetR/AcrR family transcriptional regulator</fullName>
    </submittedName>
</protein>
<keyword evidence="1 2" id="KW-0238">DNA-binding</keyword>
<dbReference type="PRINTS" id="PR00455">
    <property type="entry name" value="HTHTETR"/>
</dbReference>
<sequence length="197" mass="21882">MVNKRTQQKIATQQKIFAAAVQLTKEHGFTHISIKDIVTAAHVSTGTFYLYFKSKQDLISQVYYDHLNQTMQALLTRLASQSMSPLTKLQTLVAAEFEFAATMGVEITTRAFIANLDANLTAPGNHFQQRTFTTGLQAELHAAIAAGEITRTDEATLFLELETMVRGLMLSWCFANGSFAIQTTGKQMIHDFFAPLV</sequence>
<dbReference type="Pfam" id="PF00440">
    <property type="entry name" value="TetR_N"/>
    <property type="match status" value="1"/>
</dbReference>
<name>A0ABY5BQV2_9LACO</name>
<feature type="domain" description="HTH tetR-type" evidence="3">
    <location>
        <begin position="10"/>
        <end position="70"/>
    </location>
</feature>
<dbReference type="InterPro" id="IPR023772">
    <property type="entry name" value="DNA-bd_HTH_TetR-type_CS"/>
</dbReference>
<dbReference type="EMBL" id="CP097116">
    <property type="protein sequence ID" value="USS85561.1"/>
    <property type="molecule type" value="Genomic_DNA"/>
</dbReference>
<evidence type="ECO:0000256" key="1">
    <source>
        <dbReference type="ARBA" id="ARBA00023125"/>
    </source>
</evidence>
<dbReference type="RefSeq" id="WP_252750456.1">
    <property type="nucleotide sequence ID" value="NZ_CP097116.1"/>
</dbReference>
<dbReference type="InterPro" id="IPR009057">
    <property type="entry name" value="Homeodomain-like_sf"/>
</dbReference>
<proteinExistence type="predicted"/>
<feature type="DNA-binding region" description="H-T-H motif" evidence="2">
    <location>
        <begin position="33"/>
        <end position="52"/>
    </location>
</feature>
<keyword evidence="5" id="KW-1185">Reference proteome</keyword>
<dbReference type="SUPFAM" id="SSF46689">
    <property type="entry name" value="Homeodomain-like"/>
    <property type="match status" value="1"/>
</dbReference>
<organism evidence="4 5">
    <name type="scientific">Fructilactobacillus myrtifloralis</name>
    <dbReference type="NCBI Taxonomy" id="2940301"/>
    <lineage>
        <taxon>Bacteria</taxon>
        <taxon>Bacillati</taxon>
        <taxon>Bacillota</taxon>
        <taxon>Bacilli</taxon>
        <taxon>Lactobacillales</taxon>
        <taxon>Lactobacillaceae</taxon>
        <taxon>Fructilactobacillus</taxon>
    </lineage>
</organism>
<dbReference type="PROSITE" id="PS01081">
    <property type="entry name" value="HTH_TETR_1"/>
    <property type="match status" value="1"/>
</dbReference>
<reference evidence="4" key="1">
    <citation type="submission" date="2022-05" db="EMBL/GenBank/DDBJ databases">
        <authorList>
            <person name="Oliphant S.A."/>
            <person name="Watson-Haigh N.S."/>
            <person name="Sumby K.M."/>
            <person name="Gardner J.M."/>
            <person name="Jiranek V."/>
        </authorList>
    </citation>
    <scope>NUCLEOTIDE SEQUENCE</scope>
    <source>
        <strain evidence="4">KI16_H9</strain>
    </source>
</reference>
<dbReference type="PROSITE" id="PS50977">
    <property type="entry name" value="HTH_TETR_2"/>
    <property type="match status" value="1"/>
</dbReference>